<proteinExistence type="predicted"/>
<dbReference type="Pfam" id="PF12770">
    <property type="entry name" value="CHAT"/>
    <property type="match status" value="1"/>
</dbReference>
<protein>
    <submittedName>
        <fullName evidence="3">CHAT domain-containing protein</fullName>
    </submittedName>
</protein>
<reference evidence="3 4" key="1">
    <citation type="submission" date="2022-09" db="EMBL/GenBank/DDBJ databases">
        <title>Chelativorans salina sp. nov., a novel slightly halophilic bacterium isolated from a saline lake sediment enrichment.</title>
        <authorList>
            <person name="Gao L."/>
            <person name="Fang B.-Z."/>
            <person name="Li W.-J."/>
        </authorList>
    </citation>
    <scope>NUCLEOTIDE SEQUENCE [LARGE SCALE GENOMIC DNA]</scope>
    <source>
        <strain evidence="3 4">EGI FJ00035</strain>
    </source>
</reference>
<dbReference type="RefSeq" id="WP_260905125.1">
    <property type="nucleotide sequence ID" value="NZ_JAOCZP010000005.1"/>
</dbReference>
<evidence type="ECO:0000313" key="3">
    <source>
        <dbReference type="EMBL" id="MCT7376897.1"/>
    </source>
</evidence>
<keyword evidence="1" id="KW-1133">Transmembrane helix</keyword>
<evidence type="ECO:0000256" key="1">
    <source>
        <dbReference type="SAM" id="Phobius"/>
    </source>
</evidence>
<feature type="transmembrane region" description="Helical" evidence="1">
    <location>
        <begin position="538"/>
        <end position="560"/>
    </location>
</feature>
<keyword evidence="4" id="KW-1185">Reference proteome</keyword>
<dbReference type="InterPro" id="IPR024983">
    <property type="entry name" value="CHAT_dom"/>
</dbReference>
<keyword evidence="1" id="KW-0472">Membrane</keyword>
<comment type="caution">
    <text evidence="3">The sequence shown here is derived from an EMBL/GenBank/DDBJ whole genome shotgun (WGS) entry which is preliminary data.</text>
</comment>
<evidence type="ECO:0000313" key="4">
    <source>
        <dbReference type="Proteomes" id="UP001320831"/>
    </source>
</evidence>
<sequence>MDIAADCQLPADVLEGASPRDGIIAQRMGGARQLSWLPLNLGALLQTHVEQFGYFLVCFSGSATVGSAVQDWVNRQVHPVMHIAAVATEGALAAADFTMDQLRDYCRMVLERRGNAFTPDRQAAAARQLAEWQEHEPVPSGLKGWAHNVVLPNHMVLTRAGRSLEPGEAFVGRSEADYASLIVESAQAVRNVRQKVGLWRFHRAMLLHPALILTEPALYRQAYARPQKRSAREERELFRVLRLLQTQTGHLATAHSDFFEILQNRPGARFLLHLRQWELEAHTLGVGLKAAQTCSAVLRLSPAVNHVFPALSAYARNIRSANAQSRRKARRLFETVQQQLVSAIGPERLAFIADAERPMKIVADAPIEWLPVNGLPLGLRFDCSRINATPGNLMMGLLTQPDVVTVPPAGLQKVLILSCLTADDPLRNALLGSVNAIRHQWEGKVEVVVKRALTKQAFIDALNEFDGSILIFDGHGAINNVDPVGYLVVGNEKMDVWSLRGHVKIPPIVILSACDTQGIDSGSHATVGNGFLALGARAVLATLLPVGGLASGAFIARLIYRLADFLPAMIATRARVLNWTEVIAGMLRMLFASEVLDALVGPPAPLASPRGQIQRQANMDINSGDPAWFENLVDHVSAFRNEDRTMVEGRIRDVIAQCEAIRYVQLGNPETILIDDGTIRDAVLGTMGDSAPDSEVTAS</sequence>
<organism evidence="3 4">
    <name type="scientific">Chelativorans salis</name>
    <dbReference type="NCBI Taxonomy" id="2978478"/>
    <lineage>
        <taxon>Bacteria</taxon>
        <taxon>Pseudomonadati</taxon>
        <taxon>Pseudomonadota</taxon>
        <taxon>Alphaproteobacteria</taxon>
        <taxon>Hyphomicrobiales</taxon>
        <taxon>Phyllobacteriaceae</taxon>
        <taxon>Chelativorans</taxon>
    </lineage>
</organism>
<name>A0ABT2LQR9_9HYPH</name>
<feature type="domain" description="CHAT" evidence="2">
    <location>
        <begin position="435"/>
        <end position="564"/>
    </location>
</feature>
<dbReference type="EMBL" id="JAOCZP010000005">
    <property type="protein sequence ID" value="MCT7376897.1"/>
    <property type="molecule type" value="Genomic_DNA"/>
</dbReference>
<gene>
    <name evidence="3" type="ORF">N5A92_17870</name>
</gene>
<dbReference type="Proteomes" id="UP001320831">
    <property type="component" value="Unassembled WGS sequence"/>
</dbReference>
<keyword evidence="1" id="KW-0812">Transmembrane</keyword>
<evidence type="ECO:0000259" key="2">
    <source>
        <dbReference type="Pfam" id="PF12770"/>
    </source>
</evidence>
<accession>A0ABT2LQR9</accession>